<evidence type="ECO:0000256" key="4">
    <source>
        <dbReference type="ARBA" id="ARBA00023136"/>
    </source>
</evidence>
<dbReference type="InterPro" id="IPR029071">
    <property type="entry name" value="Ubiquitin-like_domsf"/>
</dbReference>
<dbReference type="SMART" id="SM00213">
    <property type="entry name" value="UBQ"/>
    <property type="match status" value="1"/>
</dbReference>
<feature type="compositionally biased region" description="Polar residues" evidence="5">
    <location>
        <begin position="130"/>
        <end position="147"/>
    </location>
</feature>
<dbReference type="AlphaFoldDB" id="A0A9N8YWE4"/>
<feature type="region of interest" description="Disordered" evidence="5">
    <location>
        <begin position="122"/>
        <end position="147"/>
    </location>
</feature>
<reference evidence="7" key="1">
    <citation type="submission" date="2021-06" db="EMBL/GenBank/DDBJ databases">
        <authorList>
            <person name="Kallberg Y."/>
            <person name="Tangrot J."/>
            <person name="Rosling A."/>
        </authorList>
    </citation>
    <scope>NUCLEOTIDE SEQUENCE</scope>
    <source>
        <strain evidence="7">IA702</strain>
    </source>
</reference>
<protein>
    <submittedName>
        <fullName evidence="7">9398_t:CDS:1</fullName>
    </submittedName>
</protein>
<dbReference type="InterPro" id="IPR039751">
    <property type="entry name" value="HERPUD1/2"/>
</dbReference>
<evidence type="ECO:0000256" key="3">
    <source>
        <dbReference type="ARBA" id="ARBA00022989"/>
    </source>
</evidence>
<comment type="caution">
    <text evidence="7">The sequence shown here is derived from an EMBL/GenBank/DDBJ whole genome shotgun (WGS) entry which is preliminary data.</text>
</comment>
<evidence type="ECO:0000313" key="7">
    <source>
        <dbReference type="EMBL" id="CAG8453957.1"/>
    </source>
</evidence>
<evidence type="ECO:0000313" key="8">
    <source>
        <dbReference type="Proteomes" id="UP000789572"/>
    </source>
</evidence>
<feature type="domain" description="Ubiquitin-like" evidence="6">
    <location>
        <begin position="21"/>
        <end position="100"/>
    </location>
</feature>
<organism evidence="7 8">
    <name type="scientific">Paraglomus occultum</name>
    <dbReference type="NCBI Taxonomy" id="144539"/>
    <lineage>
        <taxon>Eukaryota</taxon>
        <taxon>Fungi</taxon>
        <taxon>Fungi incertae sedis</taxon>
        <taxon>Mucoromycota</taxon>
        <taxon>Glomeromycotina</taxon>
        <taxon>Glomeromycetes</taxon>
        <taxon>Paraglomerales</taxon>
        <taxon>Paraglomeraceae</taxon>
        <taxon>Paraglomus</taxon>
    </lineage>
</organism>
<proteinExistence type="predicted"/>
<keyword evidence="8" id="KW-1185">Reference proteome</keyword>
<dbReference type="PANTHER" id="PTHR12943">
    <property type="entry name" value="HOMOCYSTEINE-RESPONSIVE ENDOPLASMIC RETICULUM-RESIDENT UNIQUITIN-LIKE DOMAIN HERPUD PROTEIN FAMILY MEMBER"/>
    <property type="match status" value="1"/>
</dbReference>
<keyword evidence="2" id="KW-0812">Transmembrane</keyword>
<feature type="compositionally biased region" description="Polar residues" evidence="5">
    <location>
        <begin position="353"/>
        <end position="367"/>
    </location>
</feature>
<keyword evidence="3" id="KW-1133">Transmembrane helix</keyword>
<feature type="compositionally biased region" description="Polar residues" evidence="5">
    <location>
        <begin position="374"/>
        <end position="386"/>
    </location>
</feature>
<keyword evidence="4" id="KW-0472">Membrane</keyword>
<feature type="compositionally biased region" description="Low complexity" evidence="5">
    <location>
        <begin position="342"/>
        <end position="352"/>
    </location>
</feature>
<dbReference type="Gene3D" id="3.10.20.90">
    <property type="entry name" value="Phosphatidylinositol 3-kinase Catalytic Subunit, Chain A, domain 1"/>
    <property type="match status" value="1"/>
</dbReference>
<dbReference type="GO" id="GO:0030968">
    <property type="term" value="P:endoplasmic reticulum unfolded protein response"/>
    <property type="evidence" value="ECO:0007669"/>
    <property type="project" value="TreeGrafter"/>
</dbReference>
<dbReference type="PANTHER" id="PTHR12943:SF27">
    <property type="entry name" value="HOMOCYSTEINE-INDUCED ENDOPLASMIC RETICULUM PROTEIN, ISOFORM A"/>
    <property type="match status" value="1"/>
</dbReference>
<dbReference type="OrthoDB" id="21589at2759"/>
<dbReference type="CDD" id="cd17039">
    <property type="entry name" value="Ubl_ubiquitin_like"/>
    <property type="match status" value="1"/>
</dbReference>
<evidence type="ECO:0000256" key="1">
    <source>
        <dbReference type="ARBA" id="ARBA00004370"/>
    </source>
</evidence>
<dbReference type="Proteomes" id="UP000789572">
    <property type="component" value="Unassembled WGS sequence"/>
</dbReference>
<gene>
    <name evidence="7" type="ORF">POCULU_LOCUS183</name>
</gene>
<dbReference type="SUPFAM" id="SSF54236">
    <property type="entry name" value="Ubiquitin-like"/>
    <property type="match status" value="1"/>
</dbReference>
<evidence type="ECO:0000256" key="2">
    <source>
        <dbReference type="ARBA" id="ARBA00022692"/>
    </source>
</evidence>
<evidence type="ECO:0000259" key="6">
    <source>
        <dbReference type="PROSITE" id="PS50053"/>
    </source>
</evidence>
<name>A0A9N8YWE4_9GLOM</name>
<dbReference type="InterPro" id="IPR000626">
    <property type="entry name" value="Ubiquitin-like_dom"/>
</dbReference>
<evidence type="ECO:0000256" key="5">
    <source>
        <dbReference type="SAM" id="MobiDB-lite"/>
    </source>
</evidence>
<dbReference type="GO" id="GO:0016020">
    <property type="term" value="C:membrane"/>
    <property type="evidence" value="ECO:0007669"/>
    <property type="project" value="UniProtKB-SubCell"/>
</dbReference>
<dbReference type="PROSITE" id="PS50053">
    <property type="entry name" value="UBIQUITIN_2"/>
    <property type="match status" value="1"/>
</dbReference>
<comment type="subcellular location">
    <subcellularLocation>
        <location evidence="1">Membrane</location>
    </subcellularLocation>
</comment>
<feature type="region of interest" description="Disordered" evidence="5">
    <location>
        <begin position="342"/>
        <end position="400"/>
    </location>
</feature>
<dbReference type="EMBL" id="CAJVPJ010000009">
    <property type="protein sequence ID" value="CAG8453957.1"/>
    <property type="molecule type" value="Genomic_DNA"/>
</dbReference>
<sequence>MSVHAEIFNNTHTNNSDSDKIRIFIRSPTISLADDFSILITPESTVLSLKQTIYERVPQKPSVSNQKLIYRGRLLNDSDRIIDLLGDGMASDQIFHLVVKPSAVNLKVSRATVSTGLYQEQSSTRRRCQQSDSTANGELAGSETSQPAADVSYEGMSLGAEVPIMQNPVLNFPDPTQLPFGQTFAAVSQDGVQQAVMNYPIQMPFAYPMHYVLINGLPYLVPVMYPYPVIQPQPVAAHAQPAIVQQPAEPMQEGHVRLQRRRHNFALIFKLGLFIYIFAHDASPERLILLHLLAFVIYLYQTGRLRIVRRRRVVVPNEAFPAAHPPQVPNIIPNDPAFYQAPFAQPNPNNFPTGSSDSQTHTGQPETSSSSSSVQARATTTTNADNSAVVPGASNTANASPAAINNRRFTMRDLEHAVYTFLTSLVPTAAPDPPQEEMGI</sequence>
<accession>A0A9N8YWE4</accession>
<dbReference type="Pfam" id="PF00240">
    <property type="entry name" value="ubiquitin"/>
    <property type="match status" value="1"/>
</dbReference>